<organism evidence="11 12">
    <name type="scientific">Knufia fluminis</name>
    <dbReference type="NCBI Taxonomy" id="191047"/>
    <lineage>
        <taxon>Eukaryota</taxon>
        <taxon>Fungi</taxon>
        <taxon>Dikarya</taxon>
        <taxon>Ascomycota</taxon>
        <taxon>Pezizomycotina</taxon>
        <taxon>Eurotiomycetes</taxon>
        <taxon>Chaetothyriomycetidae</taxon>
        <taxon>Chaetothyriales</taxon>
        <taxon>Trichomeriaceae</taxon>
        <taxon>Knufia</taxon>
    </lineage>
</organism>
<dbReference type="GO" id="GO:0001671">
    <property type="term" value="F:ATPase activator activity"/>
    <property type="evidence" value="ECO:0007669"/>
    <property type="project" value="InterPro"/>
</dbReference>
<comment type="similarity">
    <text evidence="3 9">Belongs to the TFB2 family.</text>
</comment>
<reference evidence="11 12" key="1">
    <citation type="submission" date="2022-12" db="EMBL/GenBank/DDBJ databases">
        <title>Genomic features and morphological characterization of a novel Knufia sp. strain isolated from spacecraft assembly facility.</title>
        <authorList>
            <person name="Teixeira M."/>
            <person name="Chander A.M."/>
            <person name="Stajich J.E."/>
            <person name="Venkateswaran K."/>
        </authorList>
    </citation>
    <scope>NUCLEOTIDE SEQUENCE [LARGE SCALE GENOMIC DNA]</scope>
    <source>
        <strain evidence="11 12">FJI-L2-BK-P2</strain>
    </source>
</reference>
<evidence type="ECO:0000256" key="3">
    <source>
        <dbReference type="ARBA" id="ARBA00007132"/>
    </source>
</evidence>
<keyword evidence="4 9" id="KW-0227">DNA damage</keyword>
<comment type="function">
    <text evidence="1">Component of the general transcription and DNA repair factor IIH (TFIIH) core complex, which is involved in general and transcription-coupled nucleotide excision repair (NER) of damaged DNA and, when complexed to TFIIK, in RNA transcription by RNA polymerase II. In NER, TFIIH acts by opening DNA around the lesion to allow the excision of the damaged oligonucleotide and its replacement by a new DNA fragment. In transcription, TFIIH has an essential role in transcription initiation. When the pre-initiation complex (PIC) has been established, TFIIH is required for promoter opening and promoter escape. Phosphorylation of the C-terminal tail (CTD) of the largest subunit of RNA polymerase II by the kinase module TFIIK controls the initiation of transcription.</text>
</comment>
<evidence type="ECO:0000256" key="7">
    <source>
        <dbReference type="ARBA" id="ARBA00023204"/>
    </source>
</evidence>
<keyword evidence="12" id="KW-1185">Reference proteome</keyword>
<evidence type="ECO:0000256" key="2">
    <source>
        <dbReference type="ARBA" id="ARBA00004123"/>
    </source>
</evidence>
<dbReference type="Proteomes" id="UP001316803">
    <property type="component" value="Unassembled WGS sequence"/>
</dbReference>
<dbReference type="InterPro" id="IPR040662">
    <property type="entry name" value="Tfb2_C"/>
</dbReference>
<dbReference type="GO" id="GO:0005675">
    <property type="term" value="C:transcription factor TFIIH holo complex"/>
    <property type="evidence" value="ECO:0007669"/>
    <property type="project" value="TreeGrafter"/>
</dbReference>
<gene>
    <name evidence="11" type="primary">TFB2</name>
    <name evidence="11" type="ORF">OHC33_000830</name>
</gene>
<dbReference type="EMBL" id="JAKLMC020000002">
    <property type="protein sequence ID" value="KAK5957642.1"/>
    <property type="molecule type" value="Genomic_DNA"/>
</dbReference>
<dbReference type="Pfam" id="PF18307">
    <property type="entry name" value="Tfb2_C"/>
    <property type="match status" value="1"/>
</dbReference>
<dbReference type="GO" id="GO:0003690">
    <property type="term" value="F:double-stranded DNA binding"/>
    <property type="evidence" value="ECO:0007669"/>
    <property type="project" value="TreeGrafter"/>
</dbReference>
<evidence type="ECO:0000313" key="12">
    <source>
        <dbReference type="Proteomes" id="UP001316803"/>
    </source>
</evidence>
<evidence type="ECO:0000256" key="1">
    <source>
        <dbReference type="ARBA" id="ARBA00002817"/>
    </source>
</evidence>
<dbReference type="GO" id="GO:0006289">
    <property type="term" value="P:nucleotide-excision repair"/>
    <property type="evidence" value="ECO:0007669"/>
    <property type="project" value="InterPro"/>
</dbReference>
<dbReference type="Pfam" id="PF03849">
    <property type="entry name" value="Tfb2"/>
    <property type="match status" value="1"/>
</dbReference>
<evidence type="ECO:0000256" key="8">
    <source>
        <dbReference type="ARBA" id="ARBA00023242"/>
    </source>
</evidence>
<dbReference type="GO" id="GO:0000439">
    <property type="term" value="C:transcription factor TFIIH core complex"/>
    <property type="evidence" value="ECO:0007669"/>
    <property type="project" value="InterPro"/>
</dbReference>
<dbReference type="NCBIfam" id="TIGR00625">
    <property type="entry name" value="tfb2"/>
    <property type="match status" value="1"/>
</dbReference>
<keyword evidence="5 9" id="KW-0805">Transcription regulation</keyword>
<comment type="caution">
    <text evidence="11">The sequence shown here is derived from an EMBL/GenBank/DDBJ whole genome shotgun (WGS) entry which is preliminary data.</text>
</comment>
<evidence type="ECO:0000256" key="4">
    <source>
        <dbReference type="ARBA" id="ARBA00022763"/>
    </source>
</evidence>
<protein>
    <recommendedName>
        <fullName evidence="9">RNA polymerase II transcription factor B subunit 2</fullName>
    </recommendedName>
</protein>
<evidence type="ECO:0000256" key="9">
    <source>
        <dbReference type="RuleBase" id="RU364024"/>
    </source>
</evidence>
<comment type="subcellular location">
    <subcellularLocation>
        <location evidence="2 9">Nucleus</location>
    </subcellularLocation>
</comment>
<evidence type="ECO:0000256" key="6">
    <source>
        <dbReference type="ARBA" id="ARBA00023163"/>
    </source>
</evidence>
<evidence type="ECO:0000256" key="5">
    <source>
        <dbReference type="ARBA" id="ARBA00023015"/>
    </source>
</evidence>
<evidence type="ECO:0000259" key="10">
    <source>
        <dbReference type="Pfam" id="PF18307"/>
    </source>
</evidence>
<evidence type="ECO:0000313" key="11">
    <source>
        <dbReference type="EMBL" id="KAK5957642.1"/>
    </source>
</evidence>
<name>A0AAN8ESB4_9EURO</name>
<keyword evidence="8 9" id="KW-0539">Nucleus</keyword>
<dbReference type="PANTHER" id="PTHR13152">
    <property type="entry name" value="TFIIH, POLYPEPTIDE 4"/>
    <property type="match status" value="1"/>
</dbReference>
<keyword evidence="6 9" id="KW-0804">Transcription</keyword>
<dbReference type="AlphaFoldDB" id="A0AAN8ESB4"/>
<sequence>MAESLQSWGYLEELQGVELQKLYKSPPSALAIFRKLLSGLSKHFVMFMLYCPRPTPLAEFELMVKASHAKDRQMALDQLRRYHIMRETTLKSGKALTLVPEFAKSLRQVLGGGGSGYSFGQVITPPSSEAVSVEDLDDYARQQWEGILGYMVGSSNLAELQQPGEELVPPSQGVIELLKAGSLITVHGTASRGQIPTITKDGFAFVLKDVNTQIWALLFLYVDNADAFEMDKIEVLSFIFFVASLELGLAYSTSTLTKTEKQILQDLLGLGIVYQPNPTAPYFYPTRLATTLTSSSTTALTTASQTLGSSLQPNSDLSAVHNTSPHQTPGSGFIIIETNFRLYAYTSSSLQIALLSLFIALRSRHPNMVTGKMTKQSVQRAIQTGITAEQIISYLATHAHPQMKRYAAAELSRNQARQVALNASSAGVTPEGTANATLQLKVIPDTIMDQISLWQMERDRITSNVGFLLKDFSSQSEYADICRYADETGVLLWSDDKRRCFFVTRVEGVQSFIKERRVREQARMGA</sequence>
<feature type="domain" description="Transcription factor Tfb2 C-terminal" evidence="10">
    <location>
        <begin position="449"/>
        <end position="514"/>
    </location>
</feature>
<comment type="function">
    <text evidence="9">Component of the general transcription and DNA repair factor IIH (TFIIH) core complex which is involved in general and transcription-coupled nucleotide excision repair (NER) of damaged DNA.</text>
</comment>
<dbReference type="InterPro" id="IPR004598">
    <property type="entry name" value="TFIIH_p52/Tfb2"/>
</dbReference>
<proteinExistence type="inferred from homology"/>
<accession>A0AAN8ESB4</accession>
<dbReference type="PANTHER" id="PTHR13152:SF0">
    <property type="entry name" value="GENERAL TRANSCRIPTION FACTOR IIH SUBUNIT 4"/>
    <property type="match status" value="1"/>
</dbReference>
<dbReference type="Gene3D" id="3.30.70.2610">
    <property type="match status" value="1"/>
</dbReference>
<keyword evidence="7 9" id="KW-0234">DNA repair</keyword>